<dbReference type="OrthoDB" id="5139510at2759"/>
<evidence type="ECO:0000313" key="2">
    <source>
        <dbReference type="Proteomes" id="UP000053477"/>
    </source>
</evidence>
<sequence>MNANIILNIPPEILDRIFRHCERFRKDRSRPTLVPNSRLRLLLLVCRKWHGIAERRLYSSVSIGSDVAVKDKNRERRDIFGKDVCRRFCEMVENNTRIASLVRELCLGCEHIHPEESEMHIRIIRACTNVESIELNGCDGALLDDLKAVLAKSNLISLSLSGAPLRDYGSYAITEESGPIFSLSETLSLLPSWPRLQAISVTSGDARDVNGYEDIEHRLALEELRHACPTLRRISIGDSVFNSKDLQFLSHVAPNLEDIYMFIWPKCTDILRKCLETWCSSLKHLWVNTYGLSYSVAVPPNFSPVLIPSMVKLRELRSLNTSAPLFTASALLRLPKLEKLTFTRGTHSQCVELAQLIGKGKIPCLRELRIALFEFDTDNEQETRNQRELEVCAGLRRVCETRKIIFRDSFASVELEEHYGYDEEMRSEASEDD</sequence>
<dbReference type="AlphaFoldDB" id="A0A0H2RWE2"/>
<organism evidence="1 2">
    <name type="scientific">Schizopora paradoxa</name>
    <dbReference type="NCBI Taxonomy" id="27342"/>
    <lineage>
        <taxon>Eukaryota</taxon>
        <taxon>Fungi</taxon>
        <taxon>Dikarya</taxon>
        <taxon>Basidiomycota</taxon>
        <taxon>Agaricomycotina</taxon>
        <taxon>Agaricomycetes</taxon>
        <taxon>Hymenochaetales</taxon>
        <taxon>Schizoporaceae</taxon>
        <taxon>Schizopora</taxon>
    </lineage>
</organism>
<dbReference type="InParanoid" id="A0A0H2RWE2"/>
<dbReference type="InterPro" id="IPR032675">
    <property type="entry name" value="LRR_dom_sf"/>
</dbReference>
<keyword evidence="2" id="KW-1185">Reference proteome</keyword>
<dbReference type="EMBL" id="KQ086065">
    <property type="protein sequence ID" value="KLO09131.1"/>
    <property type="molecule type" value="Genomic_DNA"/>
</dbReference>
<name>A0A0H2RWE2_9AGAM</name>
<reference evidence="1 2" key="1">
    <citation type="submission" date="2015-04" db="EMBL/GenBank/DDBJ databases">
        <title>Complete genome sequence of Schizopora paradoxa KUC8140, a cosmopolitan wood degrader in East Asia.</title>
        <authorList>
            <consortium name="DOE Joint Genome Institute"/>
            <person name="Min B."/>
            <person name="Park H."/>
            <person name="Jang Y."/>
            <person name="Kim J.-J."/>
            <person name="Kim K.H."/>
            <person name="Pangilinan J."/>
            <person name="Lipzen A."/>
            <person name="Riley R."/>
            <person name="Grigoriev I.V."/>
            <person name="Spatafora J.W."/>
            <person name="Choi I.-G."/>
        </authorList>
    </citation>
    <scope>NUCLEOTIDE SEQUENCE [LARGE SCALE GENOMIC DNA]</scope>
    <source>
        <strain evidence="1 2">KUC8140</strain>
    </source>
</reference>
<accession>A0A0H2RWE2</accession>
<evidence type="ECO:0000313" key="1">
    <source>
        <dbReference type="EMBL" id="KLO09131.1"/>
    </source>
</evidence>
<protein>
    <submittedName>
        <fullName evidence="1">Uncharacterized protein</fullName>
    </submittedName>
</protein>
<dbReference type="SUPFAM" id="SSF52047">
    <property type="entry name" value="RNI-like"/>
    <property type="match status" value="1"/>
</dbReference>
<proteinExistence type="predicted"/>
<dbReference type="Proteomes" id="UP000053477">
    <property type="component" value="Unassembled WGS sequence"/>
</dbReference>
<gene>
    <name evidence="1" type="ORF">SCHPADRAFT_908035</name>
</gene>
<dbReference type="Gene3D" id="3.80.10.10">
    <property type="entry name" value="Ribonuclease Inhibitor"/>
    <property type="match status" value="1"/>
</dbReference>